<proteinExistence type="predicted"/>
<evidence type="ECO:0000313" key="2">
    <source>
        <dbReference type="EMBL" id="MBB1488431.1"/>
    </source>
</evidence>
<dbReference type="GO" id="GO:0008168">
    <property type="term" value="F:methyltransferase activity"/>
    <property type="evidence" value="ECO:0007669"/>
    <property type="project" value="UniProtKB-KW"/>
</dbReference>
<dbReference type="AlphaFoldDB" id="A0A839IU08"/>
<keyword evidence="2" id="KW-0808">Transferase</keyword>
<keyword evidence="1" id="KW-0812">Transmembrane</keyword>
<organism evidence="2 3">
    <name type="scientific">Oceanospirillum sediminis</name>
    <dbReference type="NCBI Taxonomy" id="2760088"/>
    <lineage>
        <taxon>Bacteria</taxon>
        <taxon>Pseudomonadati</taxon>
        <taxon>Pseudomonadota</taxon>
        <taxon>Gammaproteobacteria</taxon>
        <taxon>Oceanospirillales</taxon>
        <taxon>Oceanospirillaceae</taxon>
        <taxon>Oceanospirillum</taxon>
    </lineage>
</organism>
<dbReference type="GO" id="GO:0032259">
    <property type="term" value="P:methylation"/>
    <property type="evidence" value="ECO:0007669"/>
    <property type="project" value="UniProtKB-KW"/>
</dbReference>
<comment type="caution">
    <text evidence="2">The sequence shown here is derived from an EMBL/GenBank/DDBJ whole genome shotgun (WGS) entry which is preliminary data.</text>
</comment>
<keyword evidence="1" id="KW-1133">Transmembrane helix</keyword>
<evidence type="ECO:0000256" key="1">
    <source>
        <dbReference type="SAM" id="Phobius"/>
    </source>
</evidence>
<sequence length="190" mass="21735">MEIDLINGLSIILIAISISLVLSILYYTLKTGISPMPGSARARRCVLDHLTRISEQHPDQSLTITEAGSGWGHLVIPVALRFPQHKITGYELSWLPFIICRFLKLILQLDNLTLHRQDFLIADLSSSDIITCFLYTEGMSKLRQSLEKQDCLPRWLISICFALPGYQPEHTQRLNDLYNTPVYFYLMPEN</sequence>
<dbReference type="InterPro" id="IPR029063">
    <property type="entry name" value="SAM-dependent_MTases_sf"/>
</dbReference>
<accession>A0A839IU08</accession>
<dbReference type="EMBL" id="JACJFM010000028">
    <property type="protein sequence ID" value="MBB1488431.1"/>
    <property type="molecule type" value="Genomic_DNA"/>
</dbReference>
<keyword evidence="1" id="KW-0472">Membrane</keyword>
<dbReference type="Gene3D" id="3.40.50.150">
    <property type="entry name" value="Vaccinia Virus protein VP39"/>
    <property type="match status" value="1"/>
</dbReference>
<protein>
    <submittedName>
        <fullName evidence="2">Class I SAM-dependent methyltransferase</fullName>
    </submittedName>
</protein>
<feature type="transmembrane region" description="Helical" evidence="1">
    <location>
        <begin position="6"/>
        <end position="29"/>
    </location>
</feature>
<dbReference type="RefSeq" id="WP_182810202.1">
    <property type="nucleotide sequence ID" value="NZ_JACJFM010000028.1"/>
</dbReference>
<evidence type="ECO:0000313" key="3">
    <source>
        <dbReference type="Proteomes" id="UP000565262"/>
    </source>
</evidence>
<keyword evidence="2" id="KW-0489">Methyltransferase</keyword>
<keyword evidence="3" id="KW-1185">Reference proteome</keyword>
<gene>
    <name evidence="2" type="ORF">H4O21_17640</name>
</gene>
<reference evidence="2 3" key="1">
    <citation type="submission" date="2020-08" db="EMBL/GenBank/DDBJ databases">
        <title>Oceanospirillum sp. nov. isolated from marine sediment.</title>
        <authorList>
            <person name="Ji X."/>
        </authorList>
    </citation>
    <scope>NUCLEOTIDE SEQUENCE [LARGE SCALE GENOMIC DNA]</scope>
    <source>
        <strain evidence="2 3">D5</strain>
    </source>
</reference>
<name>A0A839IU08_9GAMM</name>
<dbReference type="SUPFAM" id="SSF53335">
    <property type="entry name" value="S-adenosyl-L-methionine-dependent methyltransferases"/>
    <property type="match status" value="1"/>
</dbReference>
<dbReference type="Proteomes" id="UP000565262">
    <property type="component" value="Unassembled WGS sequence"/>
</dbReference>